<dbReference type="Pfam" id="PF00102">
    <property type="entry name" value="Y_phosphatase"/>
    <property type="match status" value="1"/>
</dbReference>
<reference evidence="15 16" key="1">
    <citation type="submission" date="2024-11" db="EMBL/GenBank/DDBJ databases">
        <title>Chromosome-level genome assembly of the freshwater bivalve Anodonta woodiana.</title>
        <authorList>
            <person name="Chen X."/>
        </authorList>
    </citation>
    <scope>NUCLEOTIDE SEQUENCE [LARGE SCALE GENOMIC DNA]</scope>
    <source>
        <strain evidence="15">MN2024</strain>
        <tissue evidence="15">Gills</tissue>
    </source>
</reference>
<dbReference type="PROSITE" id="PS00383">
    <property type="entry name" value="TYR_PHOSPHATASE_1"/>
    <property type="match status" value="1"/>
</dbReference>
<feature type="domain" description="Tyrosine specific protein phosphatases" evidence="13">
    <location>
        <begin position="709"/>
        <end position="785"/>
    </location>
</feature>
<dbReference type="GO" id="GO:0004725">
    <property type="term" value="F:protein tyrosine phosphatase activity"/>
    <property type="evidence" value="ECO:0007669"/>
    <property type="project" value="UniProtKB-EC"/>
</dbReference>
<dbReference type="PROSITE" id="PS50853">
    <property type="entry name" value="FN3"/>
    <property type="match status" value="2"/>
</dbReference>
<evidence type="ECO:0000256" key="6">
    <source>
        <dbReference type="ARBA" id="ARBA00022912"/>
    </source>
</evidence>
<organism evidence="15 16">
    <name type="scientific">Sinanodonta woodiana</name>
    <name type="common">Chinese pond mussel</name>
    <name type="synonym">Anodonta woodiana</name>
    <dbReference type="NCBI Taxonomy" id="1069815"/>
    <lineage>
        <taxon>Eukaryota</taxon>
        <taxon>Metazoa</taxon>
        <taxon>Spiralia</taxon>
        <taxon>Lophotrochozoa</taxon>
        <taxon>Mollusca</taxon>
        <taxon>Bivalvia</taxon>
        <taxon>Autobranchia</taxon>
        <taxon>Heteroconchia</taxon>
        <taxon>Palaeoheterodonta</taxon>
        <taxon>Unionida</taxon>
        <taxon>Unionoidea</taxon>
        <taxon>Unionidae</taxon>
        <taxon>Unioninae</taxon>
        <taxon>Sinanodonta</taxon>
    </lineage>
</organism>
<sequence>SFYTFHVYTVNENYTSTSFAELTSCATKPQMAEAPQNLLILNVTSRAGVVTWNKPNNLNGTLYGYSLHILNDSSCILEVIWKCTDCQGAFPVTPLKPLNVMVKNITAKTATVEWSMDEVRPGQTNYVITAIGISPAETRNHSVSGFFNRKYEFTDLEEYWNYSVIVQAYTSIGSSQSDPVNFTTPAGPAGNVSLFSINRGTGDDAYLTAVVSWKLPLVLDRNGPIYKFYVQQNERNNSNISTILSVQSDVLYTANFSVVPEGNYTFMVRAASDNFNGTVSTLEYTAPAGPPINTIEKQGFAVIPLDTFSSPTQTSFQIKINDTFFMDTKNGKSQMKGLICSKQYKSANSTIMNLTEFDSIQTYAQAQKSNNRYRIPLISGETGSKTRRKRSVTAFQVGIESCANKSDSYFCNGPLTPGTSYGIIAFVCTSGFCTLSSSYGPFVTLAVPDDKVFPVGAVVGGVLGGVAALILIAVILLLLRKRSNKSGKTRKRVDEDEPTDLANLSKIRKQRPISLATFAEYIADYHKDSNLKFSEEYDDMKTLSPNHPHEAADMEENRLKNRFVNILPFDHTRVKLRPIDDVPGSDYINANYLPGFTKTREYIACQGPIPATIDDHWRLIWEQNVRVIVMLTQYKEENRVKCEQYLPLDLKDPKQYGDLVVECLTYSSMNSFEYRTLKIRLGEKERTIKHFHFLSWRDYSANVQLDTMIDFIKKVRSFMQPPDIEGPMIIHCSAGVGRTGTYIAIDYAIQLIDKFGPDATIDIFNFVLRMRENRTTMVQTEQQYVFIHDCIKEYLDRFKTYENQGFSPEEENLYQNTAETVDLYQNVSFNSTQKTEL</sequence>
<dbReference type="InterPro" id="IPR013783">
    <property type="entry name" value="Ig-like_fold"/>
</dbReference>
<feature type="transmembrane region" description="Helical" evidence="11">
    <location>
        <begin position="452"/>
        <end position="479"/>
    </location>
</feature>
<dbReference type="InterPro" id="IPR050713">
    <property type="entry name" value="RTP_Phos/Ushers"/>
</dbReference>
<name>A0ABD3X8T8_SINWO</name>
<keyword evidence="16" id="KW-1185">Reference proteome</keyword>
<evidence type="ECO:0000256" key="1">
    <source>
        <dbReference type="ARBA" id="ARBA00004479"/>
    </source>
</evidence>
<keyword evidence="4" id="KW-0732">Signal</keyword>
<dbReference type="InterPro" id="IPR016130">
    <property type="entry name" value="Tyr_Pase_AS"/>
</dbReference>
<evidence type="ECO:0000256" key="7">
    <source>
        <dbReference type="ARBA" id="ARBA00022989"/>
    </source>
</evidence>
<proteinExistence type="predicted"/>
<dbReference type="CDD" id="cd00063">
    <property type="entry name" value="FN3"/>
    <property type="match status" value="1"/>
</dbReference>
<dbReference type="SMART" id="SM00060">
    <property type="entry name" value="FN3"/>
    <property type="match status" value="2"/>
</dbReference>
<evidence type="ECO:0000256" key="11">
    <source>
        <dbReference type="SAM" id="Phobius"/>
    </source>
</evidence>
<dbReference type="InterPro" id="IPR029021">
    <property type="entry name" value="Prot-tyrosine_phosphatase-like"/>
</dbReference>
<dbReference type="PROSITE" id="PS50055">
    <property type="entry name" value="TYR_PHOSPHATASE_PTP"/>
    <property type="match status" value="1"/>
</dbReference>
<dbReference type="PROSITE" id="PS00457">
    <property type="entry name" value="NA_SOLUT_SYMP_2"/>
    <property type="match status" value="1"/>
</dbReference>
<dbReference type="PANTHER" id="PTHR46957:SF3">
    <property type="entry name" value="CYTOKINE RECEPTOR"/>
    <property type="match status" value="1"/>
</dbReference>
<evidence type="ECO:0000256" key="5">
    <source>
        <dbReference type="ARBA" id="ARBA00022801"/>
    </source>
</evidence>
<keyword evidence="3 11" id="KW-0812">Transmembrane</keyword>
<dbReference type="SUPFAM" id="SSF52799">
    <property type="entry name" value="(Phosphotyrosine protein) phosphatases II"/>
    <property type="match status" value="1"/>
</dbReference>
<dbReference type="PROSITE" id="PS50056">
    <property type="entry name" value="TYR_PHOSPHATASE_2"/>
    <property type="match status" value="1"/>
</dbReference>
<evidence type="ECO:0000256" key="9">
    <source>
        <dbReference type="ARBA" id="ARBA00023180"/>
    </source>
</evidence>
<evidence type="ECO:0000313" key="15">
    <source>
        <dbReference type="EMBL" id="KAL3881883.1"/>
    </source>
</evidence>
<accession>A0ABD3X8T8</accession>
<dbReference type="SMART" id="SM00194">
    <property type="entry name" value="PTPc"/>
    <property type="match status" value="1"/>
</dbReference>
<evidence type="ECO:0000256" key="2">
    <source>
        <dbReference type="ARBA" id="ARBA00013064"/>
    </source>
</evidence>
<keyword evidence="8 11" id="KW-0472">Membrane</keyword>
<keyword evidence="6" id="KW-0904">Protein phosphatase</keyword>
<feature type="domain" description="Tyrosine-protein phosphatase" evidence="12">
    <location>
        <begin position="533"/>
        <end position="794"/>
    </location>
</feature>
<dbReference type="InterPro" id="IPR018212">
    <property type="entry name" value="Na/solute_symporter_CS"/>
</dbReference>
<evidence type="ECO:0000313" key="16">
    <source>
        <dbReference type="Proteomes" id="UP001634394"/>
    </source>
</evidence>
<dbReference type="SMART" id="SM00404">
    <property type="entry name" value="PTPc_motif"/>
    <property type="match status" value="1"/>
</dbReference>
<protein>
    <recommendedName>
        <fullName evidence="2">protein-tyrosine-phosphatase</fullName>
        <ecNumber evidence="2">3.1.3.48</ecNumber>
    </recommendedName>
</protein>
<comment type="subcellular location">
    <subcellularLocation>
        <location evidence="1">Membrane</location>
        <topology evidence="1">Single-pass type I membrane protein</topology>
    </subcellularLocation>
</comment>
<evidence type="ECO:0000256" key="8">
    <source>
        <dbReference type="ARBA" id="ARBA00023136"/>
    </source>
</evidence>
<dbReference type="FunFam" id="3.90.190.10:FF:000009">
    <property type="entry name" value="Receptor-type tyrosine-protein phosphatase beta"/>
    <property type="match status" value="1"/>
</dbReference>
<dbReference type="EC" id="3.1.3.48" evidence="2"/>
<evidence type="ECO:0000256" key="4">
    <source>
        <dbReference type="ARBA" id="ARBA00022729"/>
    </source>
</evidence>
<dbReference type="Proteomes" id="UP001634394">
    <property type="component" value="Unassembled WGS sequence"/>
</dbReference>
<dbReference type="EMBL" id="JBJQND010000003">
    <property type="protein sequence ID" value="KAL3881883.1"/>
    <property type="molecule type" value="Genomic_DNA"/>
</dbReference>
<evidence type="ECO:0000259" key="12">
    <source>
        <dbReference type="PROSITE" id="PS50055"/>
    </source>
</evidence>
<dbReference type="InterPro" id="IPR000387">
    <property type="entry name" value="Tyr_Pase_dom"/>
</dbReference>
<dbReference type="SUPFAM" id="SSF49265">
    <property type="entry name" value="Fibronectin type III"/>
    <property type="match status" value="2"/>
</dbReference>
<dbReference type="Pfam" id="PF00041">
    <property type="entry name" value="fn3"/>
    <property type="match status" value="1"/>
</dbReference>
<comment type="catalytic activity">
    <reaction evidence="10">
        <text>O-phospho-L-tyrosyl-[protein] + H2O = L-tyrosyl-[protein] + phosphate</text>
        <dbReference type="Rhea" id="RHEA:10684"/>
        <dbReference type="Rhea" id="RHEA-COMP:10136"/>
        <dbReference type="Rhea" id="RHEA-COMP:20101"/>
        <dbReference type="ChEBI" id="CHEBI:15377"/>
        <dbReference type="ChEBI" id="CHEBI:43474"/>
        <dbReference type="ChEBI" id="CHEBI:46858"/>
        <dbReference type="ChEBI" id="CHEBI:61978"/>
        <dbReference type="EC" id="3.1.3.48"/>
    </reaction>
</comment>
<dbReference type="GO" id="GO:0016020">
    <property type="term" value="C:membrane"/>
    <property type="evidence" value="ECO:0007669"/>
    <property type="project" value="UniProtKB-SubCell"/>
</dbReference>
<keyword evidence="5" id="KW-0378">Hydrolase</keyword>
<feature type="domain" description="Fibronectin type-III" evidence="14">
    <location>
        <begin position="188"/>
        <end position="291"/>
    </location>
</feature>
<evidence type="ECO:0000259" key="14">
    <source>
        <dbReference type="PROSITE" id="PS50853"/>
    </source>
</evidence>
<evidence type="ECO:0000256" key="3">
    <source>
        <dbReference type="ARBA" id="ARBA00022692"/>
    </source>
</evidence>
<dbReference type="Gene3D" id="2.60.40.10">
    <property type="entry name" value="Immunoglobulins"/>
    <property type="match status" value="2"/>
</dbReference>
<dbReference type="AlphaFoldDB" id="A0ABD3X8T8"/>
<comment type="caution">
    <text evidence="15">The sequence shown here is derived from an EMBL/GenBank/DDBJ whole genome shotgun (WGS) entry which is preliminary data.</text>
</comment>
<dbReference type="Gene3D" id="3.90.190.10">
    <property type="entry name" value="Protein tyrosine phosphatase superfamily"/>
    <property type="match status" value="1"/>
</dbReference>
<feature type="non-terminal residue" evidence="15">
    <location>
        <position position="1"/>
    </location>
</feature>
<gene>
    <name evidence="15" type="ORF">ACJMK2_028271</name>
</gene>
<feature type="domain" description="Fibronectin type-III" evidence="14">
    <location>
        <begin position="96"/>
        <end position="187"/>
    </location>
</feature>
<dbReference type="InterPro" id="IPR003595">
    <property type="entry name" value="Tyr_Pase_cat"/>
</dbReference>
<dbReference type="PANTHER" id="PTHR46957">
    <property type="entry name" value="CYTOKINE RECEPTOR"/>
    <property type="match status" value="1"/>
</dbReference>
<evidence type="ECO:0000256" key="10">
    <source>
        <dbReference type="ARBA" id="ARBA00051722"/>
    </source>
</evidence>
<dbReference type="InterPro" id="IPR036116">
    <property type="entry name" value="FN3_sf"/>
</dbReference>
<keyword evidence="9" id="KW-0325">Glycoprotein</keyword>
<evidence type="ECO:0000259" key="13">
    <source>
        <dbReference type="PROSITE" id="PS50056"/>
    </source>
</evidence>
<dbReference type="InterPro" id="IPR000242">
    <property type="entry name" value="PTP_cat"/>
</dbReference>
<keyword evidence="7 11" id="KW-1133">Transmembrane helix</keyword>
<dbReference type="InterPro" id="IPR003961">
    <property type="entry name" value="FN3_dom"/>
</dbReference>
<dbReference type="PRINTS" id="PR00700">
    <property type="entry name" value="PRTYPHPHTASE"/>
</dbReference>